<evidence type="ECO:0000313" key="1">
    <source>
        <dbReference type="EMBL" id="MBA8926510.1"/>
    </source>
</evidence>
<evidence type="ECO:0000313" key="2">
    <source>
        <dbReference type="Proteomes" id="UP000517916"/>
    </source>
</evidence>
<reference evidence="1 2" key="1">
    <citation type="submission" date="2020-08" db="EMBL/GenBank/DDBJ databases">
        <title>Genomic Encyclopedia of Archaeal and Bacterial Type Strains, Phase II (KMG-II): from individual species to whole genera.</title>
        <authorList>
            <person name="Goeker M."/>
        </authorList>
    </citation>
    <scope>NUCLEOTIDE SEQUENCE [LARGE SCALE GENOMIC DNA]</scope>
    <source>
        <strain evidence="1 2">DSM 43850</strain>
    </source>
</reference>
<comment type="caution">
    <text evidence="1">The sequence shown here is derived from an EMBL/GenBank/DDBJ whole genome shotgun (WGS) entry which is preliminary data.</text>
</comment>
<dbReference type="Proteomes" id="UP000517916">
    <property type="component" value="Unassembled WGS sequence"/>
</dbReference>
<dbReference type="SUPFAM" id="SSF53067">
    <property type="entry name" value="Actin-like ATPase domain"/>
    <property type="match status" value="1"/>
</dbReference>
<gene>
    <name evidence="1" type="ORF">BC739_003709</name>
</gene>
<proteinExistence type="predicted"/>
<dbReference type="Pfam" id="PF13941">
    <property type="entry name" value="MutL"/>
    <property type="match status" value="1"/>
</dbReference>
<accession>A0ABR6BI05</accession>
<name>A0ABR6BI05_9PSEU</name>
<dbReference type="EMBL" id="JACJID010000002">
    <property type="protein sequence ID" value="MBA8926510.1"/>
    <property type="molecule type" value="Genomic_DNA"/>
</dbReference>
<dbReference type="NCBIfam" id="TIGR01319">
    <property type="entry name" value="glmL_fam"/>
    <property type="match status" value="1"/>
</dbReference>
<dbReference type="RefSeq" id="WP_182837796.1">
    <property type="nucleotide sequence ID" value="NZ_BAAABQ010000009.1"/>
</dbReference>
<dbReference type="InterPro" id="IPR006230">
    <property type="entry name" value="MutL"/>
</dbReference>
<organism evidence="1 2">
    <name type="scientific">Kutzneria viridogrisea</name>
    <dbReference type="NCBI Taxonomy" id="47990"/>
    <lineage>
        <taxon>Bacteria</taxon>
        <taxon>Bacillati</taxon>
        <taxon>Actinomycetota</taxon>
        <taxon>Actinomycetes</taxon>
        <taxon>Pseudonocardiales</taxon>
        <taxon>Pseudonocardiaceae</taxon>
        <taxon>Kutzneria</taxon>
    </lineage>
</organism>
<sequence length="437" mass="44619">MTLLCLDVGSTWTKAALVGADGALLGTAQHPTTPPEVLTGIAAVTEELDAGDAQVLACSSAGGGLRLAVVGQERLVSAEAGYRVALSAGAKVVHVSAGELDGAGIRGLRATRPDLVLLAGGTDGGDTKVLLHNARRLAANRVKCPIVLAGNAHAREEATGILAGTGRTVVPTDNVLPDVGELAPGPARTAIREVFLRHVIGGKGLSRGPRFRQLVRAVTPDAVLCGVSRLAAVLAAREDGAGAVLVVDVGGATTDVYSAVSTVDDEALARTVALPADRRTVEGDLGMRWSAPTVVSEAGVERLAPLEELAPLATQAEFRAGSVDWVPSDVDGAEVDAVLAGLAAVLAVRRHLRMVDGQLGPKGAGLLVLSGGVFRHAGAERLARIEQRLRADPVLRPVLRNAEIVIDNRYVLAPAGLLAGAGHEAAADSLLGAHFTG</sequence>
<dbReference type="InterPro" id="IPR043129">
    <property type="entry name" value="ATPase_NBD"/>
</dbReference>
<keyword evidence="2" id="KW-1185">Reference proteome</keyword>
<protein>
    <submittedName>
        <fullName evidence="1">Uncharacterized protein (TIGR01319 family)</fullName>
    </submittedName>
</protein>